<keyword evidence="1" id="KW-1133">Transmembrane helix</keyword>
<dbReference type="AlphaFoldDB" id="A0AB74DC77"/>
<proteinExistence type="predicted"/>
<keyword evidence="1" id="KW-0812">Transmembrane</keyword>
<dbReference type="RefSeq" id="WP_095411795.1">
    <property type="nucleotide sequence ID" value="NZ_NQMX01000065.1"/>
</dbReference>
<evidence type="ECO:0000256" key="1">
    <source>
        <dbReference type="SAM" id="Phobius"/>
    </source>
</evidence>
<keyword evidence="1" id="KW-0472">Membrane</keyword>
<sequence>MNETADVLLRLLLIGAGGTLVMDLWALFRRRAFGIPSLDYALVGRWLGHMAGGRFRHASIVTTPPVRHERPLGWLAHYAIGIAFAGLPVALAGTYWISAPTLLPALVAGIASVAAPFFVMQPAFGFGIAAARTPQPSVARRRSLVTHLSYGLGLYVAAQVLTLMR</sequence>
<feature type="transmembrane region" description="Helical" evidence="1">
    <location>
        <begin position="7"/>
        <end position="28"/>
    </location>
</feature>
<reference evidence="2 3" key="1">
    <citation type="submission" date="2018-08" db="EMBL/GenBank/DDBJ databases">
        <title>Comparative analysis of Burkholderia isolates from Puerto Rico.</title>
        <authorList>
            <person name="Hall C."/>
            <person name="Sahl J."/>
            <person name="Wagner D."/>
        </authorList>
    </citation>
    <scope>NUCLEOTIDE SEQUENCE [LARGE SCALE GENOMIC DNA]</scope>
    <source>
        <strain evidence="2 3">Bp8964</strain>
    </source>
</reference>
<organism evidence="2 3">
    <name type="scientific">Burkholderia ubonensis</name>
    <dbReference type="NCBI Taxonomy" id="101571"/>
    <lineage>
        <taxon>Bacteria</taxon>
        <taxon>Pseudomonadati</taxon>
        <taxon>Pseudomonadota</taxon>
        <taxon>Betaproteobacteria</taxon>
        <taxon>Burkholderiales</taxon>
        <taxon>Burkholderiaceae</taxon>
        <taxon>Burkholderia</taxon>
        <taxon>Burkholderia cepacia complex</taxon>
    </lineage>
</organism>
<evidence type="ECO:0000313" key="3">
    <source>
        <dbReference type="Proteomes" id="UP000273734"/>
    </source>
</evidence>
<dbReference type="InterPro" id="IPR021329">
    <property type="entry name" value="DUF2938"/>
</dbReference>
<feature type="transmembrane region" description="Helical" evidence="1">
    <location>
        <begin position="75"/>
        <end position="97"/>
    </location>
</feature>
<feature type="transmembrane region" description="Helical" evidence="1">
    <location>
        <begin position="103"/>
        <end position="131"/>
    </location>
</feature>
<dbReference type="Proteomes" id="UP000273734">
    <property type="component" value="Unassembled WGS sequence"/>
</dbReference>
<comment type="caution">
    <text evidence="2">The sequence shown here is derived from an EMBL/GenBank/DDBJ whole genome shotgun (WGS) entry which is preliminary data.</text>
</comment>
<accession>A0AB74DC77</accession>
<evidence type="ECO:0000313" key="2">
    <source>
        <dbReference type="EMBL" id="RQP78411.1"/>
    </source>
</evidence>
<name>A0AB74DC77_9BURK</name>
<protein>
    <submittedName>
        <fullName evidence="2">DUF2938 domain-containing protein</fullName>
    </submittedName>
</protein>
<dbReference type="EMBL" id="QTNY01000008">
    <property type="protein sequence ID" value="RQP78411.1"/>
    <property type="molecule type" value="Genomic_DNA"/>
</dbReference>
<dbReference type="Pfam" id="PF11158">
    <property type="entry name" value="DUF2938"/>
    <property type="match status" value="1"/>
</dbReference>
<gene>
    <name evidence="2" type="ORF">DF015_13710</name>
</gene>
<feature type="transmembrane region" description="Helical" evidence="1">
    <location>
        <begin position="143"/>
        <end position="164"/>
    </location>
</feature>